<dbReference type="Pfam" id="PF00874">
    <property type="entry name" value="PRD"/>
    <property type="match status" value="1"/>
</dbReference>
<evidence type="ECO:0000256" key="8">
    <source>
        <dbReference type="ARBA" id="ARBA00037387"/>
    </source>
</evidence>
<accession>A0AAW9JJI6</accession>
<name>A0AAW9JJI6_9ENTE</name>
<dbReference type="Proteomes" id="UP001290582">
    <property type="component" value="Unassembled WGS sequence"/>
</dbReference>
<dbReference type="SUPFAM" id="SSF63520">
    <property type="entry name" value="PTS-regulatory domain, PRD"/>
    <property type="match status" value="1"/>
</dbReference>
<sequence>MLGTREIDILNIIVQLNVTNSKQLSDKLNLTNRQISYSLRKINEELETCGLEKIIRHKNGEWIYSLRDLQKLLNTINQNKENDIDEYFESKYRIYAEIVYLFINEENQVNIDDLSLFFDMSRNTIILDLRKIKRLLEKKSCKLEYQKAEGYLIKGDELDITYLILYFINQLYNKNFLLKKFDHIFENKMEYDVLEIIQVYEQYFELRFSDNDFIKLSILLSIFLIRFNNTERRIEYLRDNISTVPEYIFIEKCFNENHIYYRNKHDLSLITLLFLSSSTISNNSNLDDTNLIKAIKEMIRLFQLKTSIEIKNSELLAHKLYFHLKPVFYRLKYNIEISGNSYELMSNDFVTSTIYDFLLTCIAPIEDYLGFSLPDEEVRLISYYFGGEIYNAASEDDYIPKRAIVVCSNGLIVASLMKQMLSDLFPEFDFVNTFPAREVESFDDNYDICFSNIPLSDVKNNYIIQPLMSDEEKSRLRINVLKDLEMTQTIRKTDSLLSIVKKYSKIVDENKLTNEIHKYLLSISSVENSPPKNLLNYIGGRIKLISKKITWKEAMYEAGLLLVDDGLATEKYIDKLVEIIGKKDNSYLFLNERIAIPHSSPEFGVLKEGCSIIISKEPIEFPHNHKVHIIIPFSLFKSDEHFYALSQLANFSKDINVQNQLIKFSIQEIKTKLFEIFSRGENDGY</sequence>
<dbReference type="SUPFAM" id="SSF55804">
    <property type="entry name" value="Phoshotransferase/anion transport protein"/>
    <property type="match status" value="1"/>
</dbReference>
<dbReference type="InterPro" id="IPR051351">
    <property type="entry name" value="Ascorbate-PTS_EIIA_comp"/>
</dbReference>
<keyword evidence="4" id="KW-0597">Phosphoprotein</keyword>
<dbReference type="InterPro" id="IPR002178">
    <property type="entry name" value="PTS_EIIA_type-2_dom"/>
</dbReference>
<evidence type="ECO:0000256" key="10">
    <source>
        <dbReference type="ARBA" id="ARBA00042072"/>
    </source>
</evidence>
<dbReference type="PANTHER" id="PTHR36203:SF1">
    <property type="entry name" value="ASCORBATE-SPECIFIC PTS SYSTEM EIIA COMPONENT"/>
    <property type="match status" value="1"/>
</dbReference>
<dbReference type="Gene3D" id="1.10.1790.10">
    <property type="entry name" value="PRD domain"/>
    <property type="match status" value="1"/>
</dbReference>
<dbReference type="PANTHER" id="PTHR36203">
    <property type="entry name" value="ASCORBATE-SPECIFIC PTS SYSTEM EIIA COMPONENT"/>
    <property type="match status" value="1"/>
</dbReference>
<feature type="domain" description="PTS EIIA type-2" evidence="11">
    <location>
        <begin position="535"/>
        <end position="680"/>
    </location>
</feature>
<evidence type="ECO:0000256" key="2">
    <source>
        <dbReference type="ARBA" id="ARBA00022448"/>
    </source>
</evidence>
<keyword evidence="3" id="KW-0963">Cytoplasm</keyword>
<proteinExistence type="predicted"/>
<dbReference type="GO" id="GO:0005737">
    <property type="term" value="C:cytoplasm"/>
    <property type="evidence" value="ECO:0007669"/>
    <property type="project" value="UniProtKB-SubCell"/>
</dbReference>
<comment type="function">
    <text evidence="8">The phosphoenolpyruvate-dependent sugar phosphotransferase system (sugar PTS), a major carbohydrate active transport system, catalyzes the phosphorylation of incoming sugar substrates concomitantly with their translocation across the cell membrane. The enzyme II UlaABC PTS system is involved in ascorbate transport.</text>
</comment>
<dbReference type="GO" id="GO:0016301">
    <property type="term" value="F:kinase activity"/>
    <property type="evidence" value="ECO:0007669"/>
    <property type="project" value="UniProtKB-KW"/>
</dbReference>
<dbReference type="RefSeq" id="WP_171332033.1">
    <property type="nucleotide sequence ID" value="NZ_JAXOGH010000020.1"/>
</dbReference>
<feature type="domain" description="PRD" evidence="13">
    <location>
        <begin position="286"/>
        <end position="395"/>
    </location>
</feature>
<evidence type="ECO:0000259" key="13">
    <source>
        <dbReference type="PROSITE" id="PS51372"/>
    </source>
</evidence>
<dbReference type="PROSITE" id="PS51372">
    <property type="entry name" value="PRD_2"/>
    <property type="match status" value="1"/>
</dbReference>
<dbReference type="GO" id="GO:0006355">
    <property type="term" value="P:regulation of DNA-templated transcription"/>
    <property type="evidence" value="ECO:0007669"/>
    <property type="project" value="InterPro"/>
</dbReference>
<evidence type="ECO:0000256" key="4">
    <source>
        <dbReference type="ARBA" id="ARBA00022553"/>
    </source>
</evidence>
<evidence type="ECO:0000259" key="11">
    <source>
        <dbReference type="PROSITE" id="PS51094"/>
    </source>
</evidence>
<dbReference type="GO" id="GO:0008982">
    <property type="term" value="F:protein-N(PI)-phosphohistidine-sugar phosphotransferase activity"/>
    <property type="evidence" value="ECO:0007669"/>
    <property type="project" value="InterPro"/>
</dbReference>
<evidence type="ECO:0000256" key="5">
    <source>
        <dbReference type="ARBA" id="ARBA00022679"/>
    </source>
</evidence>
<dbReference type="Gene3D" id="3.40.930.10">
    <property type="entry name" value="Mannitol-specific EII, Chain A"/>
    <property type="match status" value="1"/>
</dbReference>
<comment type="subcellular location">
    <subcellularLocation>
        <location evidence="1">Cytoplasm</location>
    </subcellularLocation>
</comment>
<dbReference type="InterPro" id="IPR011608">
    <property type="entry name" value="PRD"/>
</dbReference>
<keyword evidence="2" id="KW-0813">Transport</keyword>
<dbReference type="AlphaFoldDB" id="A0AAW9JJI6"/>
<evidence type="ECO:0000256" key="7">
    <source>
        <dbReference type="ARBA" id="ARBA00022777"/>
    </source>
</evidence>
<dbReference type="InterPro" id="IPR016152">
    <property type="entry name" value="PTrfase/Anion_transptr"/>
</dbReference>
<dbReference type="CDD" id="cd05568">
    <property type="entry name" value="PTS_IIB_bgl_like"/>
    <property type="match status" value="1"/>
</dbReference>
<reference evidence="14" key="1">
    <citation type="submission" date="2023-12" db="EMBL/GenBank/DDBJ databases">
        <title>Molecular genomic analyses of Enterococcus cecorum from sepsis oubreaks in broilers.</title>
        <authorList>
            <person name="Rhoads D."/>
            <person name="Alrubaye A."/>
        </authorList>
    </citation>
    <scope>NUCLEOTIDE SEQUENCE</scope>
    <source>
        <strain evidence="14">1755</strain>
    </source>
</reference>
<evidence type="ECO:0000256" key="6">
    <source>
        <dbReference type="ARBA" id="ARBA00022683"/>
    </source>
</evidence>
<dbReference type="EMBL" id="JAXOGL010000019">
    <property type="protein sequence ID" value="MDZ5598569.1"/>
    <property type="molecule type" value="Genomic_DNA"/>
</dbReference>
<evidence type="ECO:0000313" key="15">
    <source>
        <dbReference type="Proteomes" id="UP001290582"/>
    </source>
</evidence>
<keyword evidence="5" id="KW-0808">Transferase</keyword>
<protein>
    <recommendedName>
        <fullName evidence="9">Ascorbate-specific PTS system EIIA component</fullName>
    </recommendedName>
    <alternativeName>
        <fullName evidence="10">Ascorbate-specific phosphotransferase enzyme IIA component</fullName>
    </alternativeName>
</protein>
<keyword evidence="14" id="KW-0762">Sugar transport</keyword>
<keyword evidence="6" id="KW-0598">Phosphotransferase system</keyword>
<dbReference type="InterPro" id="IPR036634">
    <property type="entry name" value="PRD_sf"/>
</dbReference>
<evidence type="ECO:0000313" key="14">
    <source>
        <dbReference type="EMBL" id="MDZ5598569.1"/>
    </source>
</evidence>
<dbReference type="Pfam" id="PF00359">
    <property type="entry name" value="PTS_EIIA_2"/>
    <property type="match status" value="1"/>
</dbReference>
<evidence type="ECO:0000256" key="1">
    <source>
        <dbReference type="ARBA" id="ARBA00004496"/>
    </source>
</evidence>
<dbReference type="InterPro" id="IPR013011">
    <property type="entry name" value="PTS_EIIB_2"/>
</dbReference>
<comment type="caution">
    <text evidence="14">The sequence shown here is derived from an EMBL/GenBank/DDBJ whole genome shotgun (WGS) entry which is preliminary data.</text>
</comment>
<evidence type="ECO:0000256" key="3">
    <source>
        <dbReference type="ARBA" id="ARBA00022490"/>
    </source>
</evidence>
<evidence type="ECO:0000256" key="9">
    <source>
        <dbReference type="ARBA" id="ARBA00041175"/>
    </source>
</evidence>
<keyword evidence="7" id="KW-0418">Kinase</keyword>
<dbReference type="PROSITE" id="PS51094">
    <property type="entry name" value="PTS_EIIA_TYPE_2"/>
    <property type="match status" value="1"/>
</dbReference>
<feature type="domain" description="PTS EIIB type-2" evidence="12">
    <location>
        <begin position="401"/>
        <end position="488"/>
    </location>
</feature>
<gene>
    <name evidence="14" type="ORF">U1294_10090</name>
</gene>
<organism evidence="14 15">
    <name type="scientific">Enterococcus cecorum</name>
    <dbReference type="NCBI Taxonomy" id="44008"/>
    <lineage>
        <taxon>Bacteria</taxon>
        <taxon>Bacillati</taxon>
        <taxon>Bacillota</taxon>
        <taxon>Bacilli</taxon>
        <taxon>Lactobacillales</taxon>
        <taxon>Enterococcaceae</taxon>
        <taxon>Enterococcus</taxon>
    </lineage>
</organism>
<dbReference type="GO" id="GO:0009401">
    <property type="term" value="P:phosphoenolpyruvate-dependent sugar phosphotransferase system"/>
    <property type="evidence" value="ECO:0007669"/>
    <property type="project" value="UniProtKB-KW"/>
</dbReference>
<dbReference type="PROSITE" id="PS51099">
    <property type="entry name" value="PTS_EIIB_TYPE_2"/>
    <property type="match status" value="1"/>
</dbReference>
<evidence type="ECO:0000259" key="12">
    <source>
        <dbReference type="PROSITE" id="PS51099"/>
    </source>
</evidence>